<dbReference type="Gene3D" id="3.30.70.100">
    <property type="match status" value="1"/>
</dbReference>
<reference evidence="2" key="2">
    <citation type="submission" date="2015-01" db="EMBL/GenBank/DDBJ databases">
        <title>Evolutionary Origins and Diversification of the Mycorrhizal Mutualists.</title>
        <authorList>
            <consortium name="DOE Joint Genome Institute"/>
            <consortium name="Mycorrhizal Genomics Consortium"/>
            <person name="Kohler A."/>
            <person name="Kuo A."/>
            <person name="Nagy L.G."/>
            <person name="Floudas D."/>
            <person name="Copeland A."/>
            <person name="Barry K.W."/>
            <person name="Cichocki N."/>
            <person name="Veneault-Fourrey C."/>
            <person name="LaButti K."/>
            <person name="Lindquist E.A."/>
            <person name="Lipzen A."/>
            <person name="Lundell T."/>
            <person name="Morin E."/>
            <person name="Murat C."/>
            <person name="Riley R."/>
            <person name="Ohm R."/>
            <person name="Sun H."/>
            <person name="Tunlid A."/>
            <person name="Henrissat B."/>
            <person name="Grigoriev I.V."/>
            <person name="Hibbett D.S."/>
            <person name="Martin F."/>
        </authorList>
    </citation>
    <scope>NUCLEOTIDE SEQUENCE [LARGE SCALE GENOMIC DNA]</scope>
    <source>
        <strain evidence="2">Zn</strain>
    </source>
</reference>
<evidence type="ECO:0000313" key="1">
    <source>
        <dbReference type="EMBL" id="KIN02670.1"/>
    </source>
</evidence>
<name>A0A0C3HHW4_OIDMZ</name>
<evidence type="ECO:0008006" key="3">
    <source>
        <dbReference type="Google" id="ProtNLM"/>
    </source>
</evidence>
<accession>A0A0C3HHW4</accession>
<reference evidence="1 2" key="1">
    <citation type="submission" date="2014-04" db="EMBL/GenBank/DDBJ databases">
        <authorList>
            <consortium name="DOE Joint Genome Institute"/>
            <person name="Kuo A."/>
            <person name="Martino E."/>
            <person name="Perotto S."/>
            <person name="Kohler A."/>
            <person name="Nagy L.G."/>
            <person name="Floudas D."/>
            <person name="Copeland A."/>
            <person name="Barry K.W."/>
            <person name="Cichocki N."/>
            <person name="Veneault-Fourrey C."/>
            <person name="LaButti K."/>
            <person name="Lindquist E.A."/>
            <person name="Lipzen A."/>
            <person name="Lundell T."/>
            <person name="Morin E."/>
            <person name="Murat C."/>
            <person name="Sun H."/>
            <person name="Tunlid A."/>
            <person name="Henrissat B."/>
            <person name="Grigoriev I.V."/>
            <person name="Hibbett D.S."/>
            <person name="Martin F."/>
            <person name="Nordberg H.P."/>
            <person name="Cantor M.N."/>
            <person name="Hua S.X."/>
        </authorList>
    </citation>
    <scope>NUCLEOTIDE SEQUENCE [LARGE SCALE GENOMIC DNA]</scope>
    <source>
        <strain evidence="1 2">Zn</strain>
    </source>
</reference>
<keyword evidence="2" id="KW-1185">Reference proteome</keyword>
<organism evidence="1 2">
    <name type="scientific">Oidiodendron maius (strain Zn)</name>
    <dbReference type="NCBI Taxonomy" id="913774"/>
    <lineage>
        <taxon>Eukaryota</taxon>
        <taxon>Fungi</taxon>
        <taxon>Dikarya</taxon>
        <taxon>Ascomycota</taxon>
        <taxon>Pezizomycotina</taxon>
        <taxon>Leotiomycetes</taxon>
        <taxon>Leotiomycetes incertae sedis</taxon>
        <taxon>Myxotrichaceae</taxon>
        <taxon>Oidiodendron</taxon>
    </lineage>
</organism>
<dbReference type="InParanoid" id="A0A0C3HHW4"/>
<evidence type="ECO:0000313" key="2">
    <source>
        <dbReference type="Proteomes" id="UP000054321"/>
    </source>
</evidence>
<protein>
    <recommendedName>
        <fullName evidence="3">ABM domain-containing protein</fullName>
    </recommendedName>
</protein>
<proteinExistence type="predicted"/>
<dbReference type="Proteomes" id="UP000054321">
    <property type="component" value="Unassembled WGS sequence"/>
</dbReference>
<sequence>MPFTEIIIPSFKEDQDARDAFPGVWATATSVFSQTPAIHYGHAGSIILNRGMEVKDTLNIMCMFEWESLKGFESFLSSKEFETFISIAGPLLAESPQPQLFETNLPLSHLTPSTVTEIVRLPMDLHSSQDSAWAQLVTAIEAQSGQEHQAICGQSVNLDEKLWLGIISWESTESREFITNQLGVQSAIKNLLNGQGPNIIIAEMSELIPMRD</sequence>
<dbReference type="STRING" id="913774.A0A0C3HHW4"/>
<gene>
    <name evidence="1" type="ORF">OIDMADRAFT_27178</name>
</gene>
<dbReference type="HOGENOM" id="CLU_112984_0_0_1"/>
<dbReference type="OrthoDB" id="4425169at2759"/>
<dbReference type="EMBL" id="KN832874">
    <property type="protein sequence ID" value="KIN02670.1"/>
    <property type="molecule type" value="Genomic_DNA"/>
</dbReference>
<dbReference type="AlphaFoldDB" id="A0A0C3HHW4"/>